<dbReference type="AlphaFoldDB" id="A0A0G1IAC9"/>
<feature type="non-terminal residue" evidence="1">
    <location>
        <position position="1"/>
    </location>
</feature>
<evidence type="ECO:0000313" key="1">
    <source>
        <dbReference type="EMBL" id="KKT20134.1"/>
    </source>
</evidence>
<dbReference type="Proteomes" id="UP000034751">
    <property type="component" value="Unassembled WGS sequence"/>
</dbReference>
<comment type="caution">
    <text evidence="1">The sequence shown here is derived from an EMBL/GenBank/DDBJ whole genome shotgun (WGS) entry which is preliminary data.</text>
</comment>
<accession>A0A0G1IAC9</accession>
<organism evidence="1 2">
    <name type="scientific">Candidatus Nomurabacteria bacterium GW2011_GWB1_43_7</name>
    <dbReference type="NCBI Taxonomy" id="1618747"/>
    <lineage>
        <taxon>Bacteria</taxon>
        <taxon>Candidatus Nomuraibacteriota</taxon>
    </lineage>
</organism>
<name>A0A0G1IAC9_9BACT</name>
<gene>
    <name evidence="1" type="ORF">UW02_C0001G0047</name>
</gene>
<protein>
    <submittedName>
        <fullName evidence="1">Uncharacterized protein</fullName>
    </submittedName>
</protein>
<sequence>TALLKGGAKMATEPTPDAVTITGVAVVSTYTFSSMEPEVLELNVAVLSDHDLTATVSVRENGGPDPLTAMAKEVGERVAEQFAAQLQRRRWIGPGMI</sequence>
<dbReference type="EMBL" id="LCGS01000001">
    <property type="protein sequence ID" value="KKT20134.1"/>
    <property type="molecule type" value="Genomic_DNA"/>
</dbReference>
<proteinExistence type="predicted"/>
<evidence type="ECO:0000313" key="2">
    <source>
        <dbReference type="Proteomes" id="UP000034751"/>
    </source>
</evidence>
<reference evidence="1 2" key="1">
    <citation type="journal article" date="2015" name="Nature">
        <title>rRNA introns, odd ribosomes, and small enigmatic genomes across a large radiation of phyla.</title>
        <authorList>
            <person name="Brown C.T."/>
            <person name="Hug L.A."/>
            <person name="Thomas B.C."/>
            <person name="Sharon I."/>
            <person name="Castelle C.J."/>
            <person name="Singh A."/>
            <person name="Wilkins M.J."/>
            <person name="Williams K.H."/>
            <person name="Banfield J.F."/>
        </authorList>
    </citation>
    <scope>NUCLEOTIDE SEQUENCE [LARGE SCALE GENOMIC DNA]</scope>
</reference>